<dbReference type="EMBL" id="QUSK01000012">
    <property type="protein sequence ID" value="RGD76443.1"/>
    <property type="molecule type" value="Genomic_DNA"/>
</dbReference>
<dbReference type="AlphaFoldDB" id="A0A3E3E4D5"/>
<dbReference type="STRING" id="1123313.GCA_000420345_00090"/>
<dbReference type="GO" id="GO:0003723">
    <property type="term" value="F:RNA binding"/>
    <property type="evidence" value="ECO:0007669"/>
    <property type="project" value="UniProtKB-KW"/>
</dbReference>
<accession>A0A3E3E4D5</accession>
<dbReference type="Gene3D" id="3.30.1370.160">
    <property type="match status" value="1"/>
</dbReference>
<dbReference type="Gene3D" id="3.30.70.330">
    <property type="match status" value="1"/>
</dbReference>
<protein>
    <recommendedName>
        <fullName evidence="2">RNA-binding S4 domain-containing protein</fullName>
    </recommendedName>
</protein>
<sequence length="257" mass="29542">MTLKTKAESEIRSTYYRGHELFIARLQDQFDLAKQRQIPVLTSFLTPVGQRIVAQQAPKDLFVSFYGGYENAVRKMACIQPMDLEPNYDYVILKSTYIPQKRACTHKDVLGALMHLGLQRNQLGDIFVDENQILLVCKEGMTDFICQECHKIANAIVRFKEDYTVVFPTASTEIIKVHVASLRMDAIVAALAHCSRSKAMDLLRSGFVKLNDVVLEENDRLCNNDYVSIRKVGRFQFLGVENHTRKDRLILRFEKYV</sequence>
<dbReference type="InterPro" id="IPR040591">
    <property type="entry name" value="RqcP2_RBD"/>
</dbReference>
<dbReference type="PROSITE" id="PS50889">
    <property type="entry name" value="S4"/>
    <property type="match status" value="1"/>
</dbReference>
<organism evidence="3 4">
    <name type="scientific">Faecalicoccus pleomorphus</name>
    <dbReference type="NCBI Taxonomy" id="1323"/>
    <lineage>
        <taxon>Bacteria</taxon>
        <taxon>Bacillati</taxon>
        <taxon>Bacillota</taxon>
        <taxon>Erysipelotrichia</taxon>
        <taxon>Erysipelotrichales</taxon>
        <taxon>Erysipelotrichaceae</taxon>
        <taxon>Faecalicoccus</taxon>
    </lineage>
</organism>
<dbReference type="Gene3D" id="3.10.290.10">
    <property type="entry name" value="RNA-binding S4 domain"/>
    <property type="match status" value="1"/>
</dbReference>
<evidence type="ECO:0000313" key="4">
    <source>
        <dbReference type="Proteomes" id="UP000260721"/>
    </source>
</evidence>
<comment type="caution">
    <text evidence="3">The sequence shown here is derived from an EMBL/GenBank/DDBJ whole genome shotgun (WGS) entry which is preliminary data.</text>
</comment>
<evidence type="ECO:0000313" key="3">
    <source>
        <dbReference type="EMBL" id="RGD76443.1"/>
    </source>
</evidence>
<dbReference type="Proteomes" id="UP000260721">
    <property type="component" value="Unassembled WGS sequence"/>
</dbReference>
<name>A0A3E3E4D5_9FIRM</name>
<gene>
    <name evidence="3" type="ORF">DXC78_06170</name>
</gene>
<dbReference type="SUPFAM" id="SSF55174">
    <property type="entry name" value="Alpha-L RNA-binding motif"/>
    <property type="match status" value="1"/>
</dbReference>
<evidence type="ECO:0000256" key="1">
    <source>
        <dbReference type="PROSITE-ProRule" id="PRU00182"/>
    </source>
</evidence>
<dbReference type="SMART" id="SM00363">
    <property type="entry name" value="S4"/>
    <property type="match status" value="1"/>
</dbReference>
<feature type="domain" description="RNA-binding S4" evidence="2">
    <location>
        <begin position="182"/>
        <end position="237"/>
    </location>
</feature>
<reference evidence="3 4" key="1">
    <citation type="submission" date="2018-08" db="EMBL/GenBank/DDBJ databases">
        <title>A genome reference for cultivated species of the human gut microbiota.</title>
        <authorList>
            <person name="Zou Y."/>
            <person name="Xue W."/>
            <person name="Luo G."/>
        </authorList>
    </citation>
    <scope>NUCLEOTIDE SEQUENCE [LARGE SCALE GENOMIC DNA]</scope>
    <source>
        <strain evidence="3 4">TF08-11</strain>
    </source>
</reference>
<dbReference type="Pfam" id="PF17774">
    <property type="entry name" value="YlmH_RBD"/>
    <property type="match status" value="1"/>
</dbReference>
<dbReference type="RefSeq" id="WP_117446212.1">
    <property type="nucleotide sequence ID" value="NZ_CALCIP010000037.1"/>
</dbReference>
<dbReference type="InterPro" id="IPR012677">
    <property type="entry name" value="Nucleotide-bd_a/b_plait_sf"/>
</dbReference>
<proteinExistence type="predicted"/>
<dbReference type="InterPro" id="IPR036986">
    <property type="entry name" value="S4_RNA-bd_sf"/>
</dbReference>
<keyword evidence="1" id="KW-0694">RNA-binding</keyword>
<dbReference type="InterPro" id="IPR002942">
    <property type="entry name" value="S4_RNA-bd"/>
</dbReference>
<evidence type="ECO:0000259" key="2">
    <source>
        <dbReference type="SMART" id="SM00363"/>
    </source>
</evidence>